<dbReference type="GO" id="GO:0006508">
    <property type="term" value="P:proteolysis"/>
    <property type="evidence" value="ECO:0007669"/>
    <property type="project" value="InterPro"/>
</dbReference>
<dbReference type="InterPro" id="IPR005314">
    <property type="entry name" value="Peptidase_C50"/>
</dbReference>
<evidence type="ECO:0000313" key="7">
    <source>
        <dbReference type="Proteomes" id="UP000439903"/>
    </source>
</evidence>
<protein>
    <recommendedName>
        <fullName evidence="2">separase</fullName>
        <ecNumber evidence="2">3.4.22.49</ecNumber>
    </recommendedName>
</protein>
<evidence type="ECO:0000256" key="3">
    <source>
        <dbReference type="ARBA" id="ARBA00022801"/>
    </source>
</evidence>
<dbReference type="GO" id="GO:0051307">
    <property type="term" value="P:meiotic chromosome separation"/>
    <property type="evidence" value="ECO:0007669"/>
    <property type="project" value="TreeGrafter"/>
</dbReference>
<evidence type="ECO:0000256" key="2">
    <source>
        <dbReference type="ARBA" id="ARBA00012489"/>
    </source>
</evidence>
<dbReference type="EMBL" id="WTPW01000270">
    <property type="protein sequence ID" value="KAF0528111.1"/>
    <property type="molecule type" value="Genomic_DNA"/>
</dbReference>
<keyword evidence="7" id="KW-1185">Reference proteome</keyword>
<evidence type="ECO:0000256" key="1">
    <source>
        <dbReference type="ARBA" id="ARBA00000451"/>
    </source>
</evidence>
<dbReference type="GO" id="GO:0004197">
    <property type="term" value="F:cysteine-type endopeptidase activity"/>
    <property type="evidence" value="ECO:0007669"/>
    <property type="project" value="InterPro"/>
</dbReference>
<sequence>MKIYTRPANANPSLSKQTINNNLKALNKLWHERSDTVNKRVLSDANIQNIDNTNTSSRSNVQSLINATLSAIGELERIEAKLNLRALDLEKAYSNLIKSMIDFGLYREAVQPLLKLRMRLLNYFGACNGSKNPSRSSDAIQNITRPPMKYKIGRESKNIDSSDCLFNLFSFHIPDNNKTENNEAKLLVLSNLVYAYRCSMELEEMQFIKRLPEILKKNDSRNPIILCQSLKNTDTKSVNMYAEMLMRIISKACVKLQGLSEPILILRLRAASSKLFLMTARFDLANLFEYALGSAVQFEKTINKNTMYRELLNFHCEISTLKIHMHEAIQQTNYFKWLDHFARVARLVNDRAKVISSYENVVNLLSERVKSEEPHNYLADILRIVALKINIFSLVLEELSYMTKYFDILPKLKQLQQDFRNIIAPVLSNVQKAELSKEEICAKSQLFKAAELLRRAWSKIVEFMEDASKNKSIDLSIIGKSSFMKEMLQQFNSQKQLIYEESKVTRICTAIKETIEEIALCLDTICISFHKYKSPFSHKDSDYLDPEKASLIAIGLYEDLSRFTLAFYKTSSLKKCICYIEKALQIAHKTSCIEGFFWISNSYYRIGVFYHNNNQAQLAIEPLQHACTILDQYVCKMQQISDVTSKNMETVQAHLSKRYEALGACWNILGEIKNARISFEKSLRSFPKKDLIQLSVLVSTQGIFSAFQQAPVISKLIERYIKLSFADDLDIDISLPHEFLLMDDIKLAGLMEYELRVLKAFEDKLNGSKVETLLIEKLLALYYREEYPIRRARVLIEKFKVMRYKEINMQMTAMALAEEAIELLKSDDTGQDTSLLHLRPHYLAIAYSWIGILMLESGKQAIDSFKRALVIWRNILSNIPLCFNEAEVSQYDIENTKKNIDDVERFYGHLQMLADFFGMSNQPINHILTLKLMLRLNNGIKDDVKTSYSESVTLYIQIGKIYLSLGYTGKAGLAFSQAKVILDSHRCDDDVNLSWMLGYSHYLCAIGNMNKSVLIFNQTKSFSDRRIIQNDARHRKHEQLLIADAHLTRSYISIRLGILEDAIICCTEAVRLLNRLMKSINRSSRCLKQQMNAAINPFLVDDKTTTEGSSLIKNGNQIGGFLTLSAQRLYWHVTHRFLECFNQLGRLHILRGCVKEADYFFKEALNLIEATKANSAMSLFLLNVAELEYRKHCWKESKDKLEKALEYQQKADIFQKEVALANLCIGDFKHREGDFKHRQGDSKFQEHCYRSALEYYQRANNILSDIMKKDYITKLESTDASSVFQTPTYKKFISYYPASPITKVTGDDAVQYECFLLSCMKSELFRRQGWLLSKQGNVSDGTKLIELSSYSNQPCLEKAEYLFVLSKAHIMNINDTLLNQNRLVFDNVRDSVLSLPLMGKANKKRSQRAIKSKAEISPQLLQELDRVTEYLIEVYDLAYECGPTQLLQETSLCITMTNVIKSYGQDRNFDQSEVQTKCAYYLEMTRALTAKRQMIAKLNEKLRFSLTYDDMQWPKQIATSVCLDDKDCEDDLSDETESQKEFLKILLKQYTSELSLTYEQFQSEFLDILPHNWAACSISIDIETNDMYICRYQRKTSPLLLRLPLKRQSIREGDEGGFTYSDAIKEFNEILELSNQSMRTGKMLQTKHEKVEWWKERSQLDLRLKELLDNIEDCWLGGFKGILMANTHHDPSQISRFKDKMDSINFRRDVRKPTAKHQIKNKFDIDIELYKLLLRLGAYPKDQDIEDVLYFLVDAYNKHNDEQIGYDEIDWDKLTIDVREIISSINLVGSSQANDQHVILILDKNVQMLPWENLPCLRSQAVSRLPSLSFLRDRITLINHNNKQCELKTANYIIDQRKAFYVLNPSQDLKYTQNEFEGFVKSFQEWDGVIGRPPIEQECKNGLTNNDLYIYVGHGTGEQYFRSHRIRALDRCAVTLLLGCSSGHLCDEGEFDPSGTALSYIIAGCPALVANLWDVTDKDIDRFSKALFNKWKLCPNDINANDVKNHPSEITPREDVSLVQAVSMARNECKLKYLIGAAPVVYGVPCYLSHTRLEDA</sequence>
<dbReference type="InterPro" id="IPR030397">
    <property type="entry name" value="SEPARIN_core_dom"/>
</dbReference>
<dbReference type="InterPro" id="IPR019734">
    <property type="entry name" value="TPR_rpt"/>
</dbReference>
<evidence type="ECO:0000313" key="6">
    <source>
        <dbReference type="EMBL" id="KAF0528111.1"/>
    </source>
</evidence>
<reference evidence="6 7" key="1">
    <citation type="journal article" date="2019" name="Environ. Microbiol.">
        <title>At the nexus of three kingdoms: the genome of the mycorrhizal fungus Gigaspora margarita provides insights into plant, endobacterial and fungal interactions.</title>
        <authorList>
            <person name="Venice F."/>
            <person name="Ghignone S."/>
            <person name="Salvioli di Fossalunga A."/>
            <person name="Amselem J."/>
            <person name="Novero M."/>
            <person name="Xianan X."/>
            <person name="Sedzielewska Toro K."/>
            <person name="Morin E."/>
            <person name="Lipzen A."/>
            <person name="Grigoriev I.V."/>
            <person name="Henrissat B."/>
            <person name="Martin F.M."/>
            <person name="Bonfante P."/>
        </authorList>
    </citation>
    <scope>NUCLEOTIDE SEQUENCE [LARGE SCALE GENOMIC DNA]</scope>
    <source>
        <strain evidence="6 7">BEG34</strain>
    </source>
</reference>
<dbReference type="GO" id="GO:0005737">
    <property type="term" value="C:cytoplasm"/>
    <property type="evidence" value="ECO:0007669"/>
    <property type="project" value="TreeGrafter"/>
</dbReference>
<dbReference type="Pfam" id="PF03568">
    <property type="entry name" value="Separin_C"/>
    <property type="match status" value="1"/>
</dbReference>
<keyword evidence="4" id="KW-0159">Chromosome partition</keyword>
<dbReference type="PANTHER" id="PTHR12792:SF0">
    <property type="entry name" value="SEPARIN"/>
    <property type="match status" value="1"/>
</dbReference>
<dbReference type="GO" id="GO:0072686">
    <property type="term" value="C:mitotic spindle"/>
    <property type="evidence" value="ECO:0007669"/>
    <property type="project" value="TreeGrafter"/>
</dbReference>
<dbReference type="EC" id="3.4.22.49" evidence="2"/>
<dbReference type="Proteomes" id="UP000439903">
    <property type="component" value="Unassembled WGS sequence"/>
</dbReference>
<comment type="catalytic activity">
    <reaction evidence="1">
        <text>All bonds known to be hydrolyzed by this endopeptidase have arginine in P1 and an acidic residue in P4. P6 is often occupied by an acidic residue or by a hydroxy-amino-acid residue, the phosphorylation of which enhances cleavage.</text>
        <dbReference type="EC" id="3.4.22.49"/>
    </reaction>
</comment>
<dbReference type="PANTHER" id="PTHR12792">
    <property type="entry name" value="EXTRA SPINDLE POLES 1-RELATED"/>
    <property type="match status" value="1"/>
</dbReference>
<dbReference type="InterPro" id="IPR011990">
    <property type="entry name" value="TPR-like_helical_dom_sf"/>
</dbReference>
<dbReference type="SUPFAM" id="SSF48452">
    <property type="entry name" value="TPR-like"/>
    <property type="match status" value="2"/>
</dbReference>
<accession>A0A8H4ASN1</accession>
<evidence type="ECO:0000259" key="5">
    <source>
        <dbReference type="PROSITE" id="PS51700"/>
    </source>
</evidence>
<gene>
    <name evidence="6" type="ORF">F8M41_013263</name>
</gene>
<dbReference type="PROSITE" id="PS51700">
    <property type="entry name" value="SEPARIN"/>
    <property type="match status" value="1"/>
</dbReference>
<keyword evidence="3" id="KW-0378">Hydrolase</keyword>
<name>A0A8H4ASN1_GIGMA</name>
<dbReference type="GO" id="GO:0005634">
    <property type="term" value="C:nucleus"/>
    <property type="evidence" value="ECO:0007669"/>
    <property type="project" value="InterPro"/>
</dbReference>
<proteinExistence type="predicted"/>
<dbReference type="Gene3D" id="1.25.40.10">
    <property type="entry name" value="Tetratricopeptide repeat domain"/>
    <property type="match status" value="2"/>
</dbReference>
<evidence type="ECO:0000256" key="4">
    <source>
        <dbReference type="ARBA" id="ARBA00022829"/>
    </source>
</evidence>
<organism evidence="6 7">
    <name type="scientific">Gigaspora margarita</name>
    <dbReference type="NCBI Taxonomy" id="4874"/>
    <lineage>
        <taxon>Eukaryota</taxon>
        <taxon>Fungi</taxon>
        <taxon>Fungi incertae sedis</taxon>
        <taxon>Mucoromycota</taxon>
        <taxon>Glomeromycotina</taxon>
        <taxon>Glomeromycetes</taxon>
        <taxon>Diversisporales</taxon>
        <taxon>Gigasporaceae</taxon>
        <taxon>Gigaspora</taxon>
    </lineage>
</organism>
<dbReference type="GO" id="GO:0044732">
    <property type="term" value="C:mitotic spindle pole body"/>
    <property type="evidence" value="ECO:0007669"/>
    <property type="project" value="TreeGrafter"/>
</dbReference>
<comment type="caution">
    <text evidence="6">The sequence shown here is derived from an EMBL/GenBank/DDBJ whole genome shotgun (WGS) entry which is preliminary data.</text>
</comment>
<feature type="domain" description="Peptidase C50" evidence="5">
    <location>
        <begin position="1856"/>
        <end position="1951"/>
    </location>
</feature>
<dbReference type="SMART" id="SM00028">
    <property type="entry name" value="TPR"/>
    <property type="match status" value="7"/>
</dbReference>
<dbReference type="OrthoDB" id="10255632at2759"/>